<reference evidence="7 8" key="1">
    <citation type="submission" date="2017-12" db="EMBL/GenBank/DDBJ databases">
        <title>Complete genome sequence of Herbivorax saccincola GGR1, a novel Cellulosome-producing hydrolytic bacterium in a thermophilic biogas plant, established by Illumina and Nanopore MinION sequencing.</title>
        <authorList>
            <person name="Pechtl A."/>
            <person name="Ruckert C."/>
            <person name="Koeck D.E."/>
            <person name="Maus I."/>
            <person name="Winkler A."/>
            <person name="Kalinowski J."/>
            <person name="Puhler A."/>
            <person name="Schwarz W.W."/>
            <person name="Zverlov V.V."/>
            <person name="Schluter A."/>
            <person name="Liebl W."/>
        </authorList>
    </citation>
    <scope>NUCLEOTIDE SEQUENCE [LARGE SCALE GENOMIC DNA]</scope>
    <source>
        <strain evidence="8">SR1</strain>
    </source>
</reference>
<proteinExistence type="inferred from homology"/>
<feature type="domain" description="RNA polymerase sigma-70 region 2" evidence="5">
    <location>
        <begin position="17"/>
        <end position="82"/>
    </location>
</feature>
<dbReference type="InterPro" id="IPR014284">
    <property type="entry name" value="RNA_pol_sigma-70_dom"/>
</dbReference>
<protein>
    <submittedName>
        <fullName evidence="7">ECF RNA polymerase sigma factor SigW</fullName>
    </submittedName>
</protein>
<feature type="domain" description="RNA polymerase sigma factor 70 region 4 type 2" evidence="6">
    <location>
        <begin position="106"/>
        <end position="157"/>
    </location>
</feature>
<evidence type="ECO:0000313" key="8">
    <source>
        <dbReference type="Proteomes" id="UP000233534"/>
    </source>
</evidence>
<comment type="similarity">
    <text evidence="1">Belongs to the sigma-70 factor family. ECF subfamily.</text>
</comment>
<evidence type="ECO:0000259" key="6">
    <source>
        <dbReference type="Pfam" id="PF08281"/>
    </source>
</evidence>
<evidence type="ECO:0000256" key="1">
    <source>
        <dbReference type="ARBA" id="ARBA00010641"/>
    </source>
</evidence>
<dbReference type="SUPFAM" id="SSF88659">
    <property type="entry name" value="Sigma3 and sigma4 domains of RNA polymerase sigma factors"/>
    <property type="match status" value="1"/>
</dbReference>
<keyword evidence="2" id="KW-0805">Transcription regulation</keyword>
<dbReference type="InterPro" id="IPR007627">
    <property type="entry name" value="RNA_pol_sigma70_r2"/>
</dbReference>
<evidence type="ECO:0000256" key="3">
    <source>
        <dbReference type="ARBA" id="ARBA00023082"/>
    </source>
</evidence>
<gene>
    <name evidence="7" type="primary">sigW2</name>
    <name evidence="7" type="ORF">HVS_05350</name>
</gene>
<dbReference type="Proteomes" id="UP000233534">
    <property type="component" value="Chromosome"/>
</dbReference>
<dbReference type="Gene3D" id="1.10.10.10">
    <property type="entry name" value="Winged helix-like DNA-binding domain superfamily/Winged helix DNA-binding domain"/>
    <property type="match status" value="1"/>
</dbReference>
<name>A0A2K9EKB2_9FIRM</name>
<dbReference type="InterPro" id="IPR039425">
    <property type="entry name" value="RNA_pol_sigma-70-like"/>
</dbReference>
<dbReference type="InterPro" id="IPR013324">
    <property type="entry name" value="RNA_pol_sigma_r3/r4-like"/>
</dbReference>
<dbReference type="GO" id="GO:0016987">
    <property type="term" value="F:sigma factor activity"/>
    <property type="evidence" value="ECO:0007669"/>
    <property type="project" value="UniProtKB-KW"/>
</dbReference>
<evidence type="ECO:0000256" key="4">
    <source>
        <dbReference type="ARBA" id="ARBA00023163"/>
    </source>
</evidence>
<dbReference type="SUPFAM" id="SSF88946">
    <property type="entry name" value="Sigma2 domain of RNA polymerase sigma factors"/>
    <property type="match status" value="1"/>
</dbReference>
<dbReference type="InterPro" id="IPR036388">
    <property type="entry name" value="WH-like_DNA-bd_sf"/>
</dbReference>
<dbReference type="PANTHER" id="PTHR43133:SF51">
    <property type="entry name" value="RNA POLYMERASE SIGMA FACTOR"/>
    <property type="match status" value="1"/>
</dbReference>
<sequence>MVEAAKKGDKKAFEAIVKKYHNVLYYTALGIVGSGWEALDICQETFIKAFNSINSLKDKSKFRSWINRILVNKCNDYFRKNKNEVCVDFIEETGGFIEEGSEESIDLLRALSSLKENSRVVLTLRYFQDLSLKEIAAILDIPEGTVKSRLSNGLEEMRKLMKGYKNSG</sequence>
<dbReference type="CDD" id="cd06171">
    <property type="entry name" value="Sigma70_r4"/>
    <property type="match status" value="1"/>
</dbReference>
<evidence type="ECO:0000313" key="7">
    <source>
        <dbReference type="EMBL" id="AUG57001.1"/>
    </source>
</evidence>
<dbReference type="Pfam" id="PF04542">
    <property type="entry name" value="Sigma70_r2"/>
    <property type="match status" value="1"/>
</dbReference>
<dbReference type="GO" id="GO:0006352">
    <property type="term" value="P:DNA-templated transcription initiation"/>
    <property type="evidence" value="ECO:0007669"/>
    <property type="project" value="InterPro"/>
</dbReference>
<keyword evidence="4" id="KW-0804">Transcription</keyword>
<dbReference type="AlphaFoldDB" id="A0A2K9EKB2"/>
<keyword evidence="3" id="KW-0731">Sigma factor</keyword>
<dbReference type="NCBIfam" id="TIGR02937">
    <property type="entry name" value="sigma70-ECF"/>
    <property type="match status" value="1"/>
</dbReference>
<dbReference type="GO" id="GO:0003677">
    <property type="term" value="F:DNA binding"/>
    <property type="evidence" value="ECO:0007669"/>
    <property type="project" value="InterPro"/>
</dbReference>
<evidence type="ECO:0000256" key="2">
    <source>
        <dbReference type="ARBA" id="ARBA00023015"/>
    </source>
</evidence>
<keyword evidence="8" id="KW-1185">Reference proteome</keyword>
<dbReference type="Gene3D" id="1.10.1740.10">
    <property type="match status" value="1"/>
</dbReference>
<dbReference type="EMBL" id="CP025197">
    <property type="protein sequence ID" value="AUG57001.1"/>
    <property type="molecule type" value="Genomic_DNA"/>
</dbReference>
<dbReference type="PANTHER" id="PTHR43133">
    <property type="entry name" value="RNA POLYMERASE ECF-TYPE SIGMA FACTO"/>
    <property type="match status" value="1"/>
</dbReference>
<organism evidence="7 8">
    <name type="scientific">Acetivibrio saccincola</name>
    <dbReference type="NCBI Taxonomy" id="1677857"/>
    <lineage>
        <taxon>Bacteria</taxon>
        <taxon>Bacillati</taxon>
        <taxon>Bacillota</taxon>
        <taxon>Clostridia</taxon>
        <taxon>Eubacteriales</taxon>
        <taxon>Oscillospiraceae</taxon>
        <taxon>Acetivibrio</taxon>
    </lineage>
</organism>
<dbReference type="InterPro" id="IPR013249">
    <property type="entry name" value="RNA_pol_sigma70_r4_t2"/>
</dbReference>
<accession>A0A2K9EKB2</accession>
<evidence type="ECO:0000259" key="5">
    <source>
        <dbReference type="Pfam" id="PF04542"/>
    </source>
</evidence>
<dbReference type="Pfam" id="PF08281">
    <property type="entry name" value="Sigma70_r4_2"/>
    <property type="match status" value="1"/>
</dbReference>
<dbReference type="KEGG" id="hsc:HVS_05350"/>
<dbReference type="InterPro" id="IPR013325">
    <property type="entry name" value="RNA_pol_sigma_r2"/>
</dbReference>